<dbReference type="Gene3D" id="3.10.290.10">
    <property type="entry name" value="RNA-binding S4 domain"/>
    <property type="match status" value="1"/>
</dbReference>
<feature type="domain" description="RNA-binding S4" evidence="6">
    <location>
        <begin position="9"/>
        <end position="74"/>
    </location>
</feature>
<dbReference type="PROSITE" id="PS50889">
    <property type="entry name" value="S4"/>
    <property type="match status" value="1"/>
</dbReference>
<comment type="similarity">
    <text evidence="1">Belongs to the HSP15 family.</text>
</comment>
<dbReference type="SMART" id="SM00363">
    <property type="entry name" value="S4"/>
    <property type="match status" value="1"/>
</dbReference>
<proteinExistence type="inferred from homology"/>
<dbReference type="SUPFAM" id="SSF55174">
    <property type="entry name" value="Alpha-L RNA-binding motif"/>
    <property type="match status" value="1"/>
</dbReference>
<dbReference type="GO" id="GO:0034605">
    <property type="term" value="P:cellular response to heat"/>
    <property type="evidence" value="ECO:0007669"/>
    <property type="project" value="InterPro"/>
</dbReference>
<dbReference type="CDD" id="cd00165">
    <property type="entry name" value="S4"/>
    <property type="match status" value="1"/>
</dbReference>
<dbReference type="InterPro" id="IPR036986">
    <property type="entry name" value="S4_RNA-bd_sf"/>
</dbReference>
<evidence type="ECO:0000256" key="3">
    <source>
        <dbReference type="ARBA" id="ARBA00023125"/>
    </source>
</evidence>
<dbReference type="InterPro" id="IPR025708">
    <property type="entry name" value="HSP15"/>
</dbReference>
<organism evidence="7 8">
    <name type="scientific">Pelagicoccus mobilis</name>
    <dbReference type="NCBI Taxonomy" id="415221"/>
    <lineage>
        <taxon>Bacteria</taxon>
        <taxon>Pseudomonadati</taxon>
        <taxon>Verrucomicrobiota</taxon>
        <taxon>Opitutia</taxon>
        <taxon>Puniceicoccales</taxon>
        <taxon>Pelagicoccaceae</taxon>
        <taxon>Pelagicoccus</taxon>
    </lineage>
</organism>
<evidence type="ECO:0000256" key="1">
    <source>
        <dbReference type="ARBA" id="ARBA00008396"/>
    </source>
</evidence>
<reference evidence="7" key="1">
    <citation type="submission" date="2021-01" db="EMBL/GenBank/DDBJ databases">
        <title>Modified the classification status of verrucomicrobia.</title>
        <authorList>
            <person name="Feng X."/>
        </authorList>
    </citation>
    <scope>NUCLEOTIDE SEQUENCE</scope>
    <source>
        <strain evidence="7">KCTC 13126</strain>
    </source>
</reference>
<evidence type="ECO:0000313" key="7">
    <source>
        <dbReference type="EMBL" id="MBK1875661.1"/>
    </source>
</evidence>
<dbReference type="Pfam" id="PF01479">
    <property type="entry name" value="S4"/>
    <property type="match status" value="1"/>
</dbReference>
<evidence type="ECO:0000259" key="6">
    <source>
        <dbReference type="SMART" id="SM00363"/>
    </source>
</evidence>
<evidence type="ECO:0000256" key="5">
    <source>
        <dbReference type="SAM" id="MobiDB-lite"/>
    </source>
</evidence>
<evidence type="ECO:0000256" key="2">
    <source>
        <dbReference type="ARBA" id="ARBA00022884"/>
    </source>
</evidence>
<sequence length="130" mass="14720">MEKTELEKVRIDRWLWAVRVFKTRGAAAEACKGGKVEIGGENVKPSRLVRVGEKVDVNKEGVLREYRVVGLLLKRVGAKVVANFVEDLTPPERLEVRRETVAQRILQREAGSGRPTKRERREIDRLFGGG</sequence>
<name>A0A934VJI8_9BACT</name>
<feature type="region of interest" description="Disordered" evidence="5">
    <location>
        <begin position="108"/>
        <end position="130"/>
    </location>
</feature>
<dbReference type="PIRSF" id="PIRSF016821">
    <property type="entry name" value="HSP15"/>
    <property type="match status" value="1"/>
</dbReference>
<evidence type="ECO:0000256" key="4">
    <source>
        <dbReference type="PROSITE-ProRule" id="PRU00182"/>
    </source>
</evidence>
<gene>
    <name evidence="7" type="ORF">JIN87_02215</name>
</gene>
<dbReference type="AlphaFoldDB" id="A0A934VJI8"/>
<dbReference type="GO" id="GO:0003677">
    <property type="term" value="F:DNA binding"/>
    <property type="evidence" value="ECO:0007669"/>
    <property type="project" value="UniProtKB-KW"/>
</dbReference>
<dbReference type="GO" id="GO:0003727">
    <property type="term" value="F:single-stranded RNA binding"/>
    <property type="evidence" value="ECO:0007669"/>
    <property type="project" value="InterPro"/>
</dbReference>
<comment type="caution">
    <text evidence="7">The sequence shown here is derived from an EMBL/GenBank/DDBJ whole genome shotgun (WGS) entry which is preliminary data.</text>
</comment>
<feature type="compositionally biased region" description="Basic and acidic residues" evidence="5">
    <location>
        <begin position="119"/>
        <end position="130"/>
    </location>
</feature>
<keyword evidence="3" id="KW-0238">DNA-binding</keyword>
<dbReference type="Proteomes" id="UP000617628">
    <property type="component" value="Unassembled WGS sequence"/>
</dbReference>
<dbReference type="RefSeq" id="WP_200353880.1">
    <property type="nucleotide sequence ID" value="NZ_JAENIL010000003.1"/>
</dbReference>
<dbReference type="InterPro" id="IPR002942">
    <property type="entry name" value="S4_RNA-bd"/>
</dbReference>
<keyword evidence="2 4" id="KW-0694">RNA-binding</keyword>
<keyword evidence="8" id="KW-1185">Reference proteome</keyword>
<dbReference type="GO" id="GO:0043023">
    <property type="term" value="F:ribosomal large subunit binding"/>
    <property type="evidence" value="ECO:0007669"/>
    <property type="project" value="InterPro"/>
</dbReference>
<protein>
    <submittedName>
        <fullName evidence="7">RNA-binding S4 domain-containing protein</fullName>
    </submittedName>
</protein>
<accession>A0A934VJI8</accession>
<dbReference type="EMBL" id="JAENIL010000003">
    <property type="protein sequence ID" value="MBK1875661.1"/>
    <property type="molecule type" value="Genomic_DNA"/>
</dbReference>
<evidence type="ECO:0000313" key="8">
    <source>
        <dbReference type="Proteomes" id="UP000617628"/>
    </source>
</evidence>